<keyword evidence="4" id="KW-1185">Reference proteome</keyword>
<dbReference type="GO" id="GO:0004180">
    <property type="term" value="F:carboxypeptidase activity"/>
    <property type="evidence" value="ECO:0007669"/>
    <property type="project" value="UniProtKB-KW"/>
</dbReference>
<reference evidence="3" key="2">
    <citation type="submission" date="2016-10" db="EMBL/GenBank/DDBJ databases">
        <authorList>
            <person name="Varghese N."/>
            <person name="Submissions S."/>
        </authorList>
    </citation>
    <scope>NUCLEOTIDE SEQUENCE [LARGE SCALE GENOMIC DNA]</scope>
    <source>
        <strain evidence="3">CPCC 202695</strain>
    </source>
</reference>
<dbReference type="GO" id="GO:0008241">
    <property type="term" value="F:peptidyl-dipeptidase activity"/>
    <property type="evidence" value="ECO:0007669"/>
    <property type="project" value="UniProtKB-EC"/>
</dbReference>
<evidence type="ECO:0000313" key="2">
    <source>
        <dbReference type="EMBL" id="SDS67546.1"/>
    </source>
</evidence>
<dbReference type="EMBL" id="SODL02000004">
    <property type="protein sequence ID" value="MCP2368289.1"/>
    <property type="molecule type" value="Genomic_DNA"/>
</dbReference>
<dbReference type="SUPFAM" id="SSF52317">
    <property type="entry name" value="Class I glutamine amidotransferase-like"/>
    <property type="match status" value="1"/>
</dbReference>
<keyword evidence="1" id="KW-0645">Protease</keyword>
<proteinExistence type="predicted"/>
<dbReference type="RefSeq" id="WP_092675900.1">
    <property type="nucleotide sequence ID" value="NZ_JBHSOY010000003.1"/>
</dbReference>
<reference evidence="2" key="1">
    <citation type="submission" date="2016-10" db="EMBL/GenBank/DDBJ databases">
        <authorList>
            <person name="de Groot N.N."/>
        </authorList>
    </citation>
    <scope>NUCLEOTIDE SEQUENCE [LARGE SCALE GENOMIC DNA]</scope>
    <source>
        <strain evidence="2">CPCC 202695</strain>
    </source>
</reference>
<dbReference type="EMBL" id="LT629755">
    <property type="protein sequence ID" value="SDS67546.1"/>
    <property type="molecule type" value="Genomic_DNA"/>
</dbReference>
<keyword evidence="1" id="KW-0378">Hydrolase</keyword>
<sequence length="240" mass="24024">MSVHLVGGGWRPEHAASVYGPFLAEAAEAAARDGVDRPRVAVLLVGGGAEAAEQVPRWRATLESVAEADVAVTAVDEHGSFEPSALAGAHGVLIGGGLTPAYRRAVEPIAGELRRLVASGLPYLGYSAGAAIASDTALLGGWRIGGVPVVAEEAAEDLDDVTAEAGIGLIDLTVDCHAAQWGTLTRLIAATEAGLVDGGIAIDEDTLFSIGTAGLRVAGGGTVWSVTAAADGVSVRSLAG</sequence>
<evidence type="ECO:0000313" key="4">
    <source>
        <dbReference type="Proteomes" id="UP000893823"/>
    </source>
</evidence>
<dbReference type="AlphaFoldDB" id="A0A1H1U5L3"/>
<dbReference type="EC" id="3.4.15.6" evidence="1"/>
<organism evidence="2 3">
    <name type="scientific">Agromyces flavus</name>
    <dbReference type="NCBI Taxonomy" id="589382"/>
    <lineage>
        <taxon>Bacteria</taxon>
        <taxon>Bacillati</taxon>
        <taxon>Actinomycetota</taxon>
        <taxon>Actinomycetes</taxon>
        <taxon>Micrococcales</taxon>
        <taxon>Microbacteriaceae</taxon>
        <taxon>Agromyces</taxon>
    </lineage>
</organism>
<keyword evidence="1" id="KW-0121">Carboxypeptidase</keyword>
<dbReference type="Proteomes" id="UP000893823">
    <property type="component" value="Unassembled WGS sequence"/>
</dbReference>
<evidence type="ECO:0000313" key="3">
    <source>
        <dbReference type="Proteomes" id="UP000199482"/>
    </source>
</evidence>
<evidence type="ECO:0000313" key="1">
    <source>
        <dbReference type="EMBL" id="MCP2368289.1"/>
    </source>
</evidence>
<gene>
    <name evidence="1" type="ORF">BCL57_002462</name>
    <name evidence="2" type="ORF">SAMN04489721_1713</name>
</gene>
<accession>A0A1H1U5L3</accession>
<dbReference type="Proteomes" id="UP000199482">
    <property type="component" value="Chromosome I"/>
</dbReference>
<dbReference type="STRING" id="589382.SAMN04489721_1713"/>
<dbReference type="InterPro" id="IPR029062">
    <property type="entry name" value="Class_I_gatase-like"/>
</dbReference>
<protein>
    <submittedName>
        <fullName evidence="2">Cyanophycinase</fullName>
        <ecNumber evidence="1">3.4.15.6</ecNumber>
    </submittedName>
</protein>
<dbReference type="OrthoDB" id="3078420at2"/>
<dbReference type="Gene3D" id="3.40.50.880">
    <property type="match status" value="1"/>
</dbReference>
<name>A0A1H1U5L3_9MICO</name>
<reference evidence="1" key="3">
    <citation type="submission" date="2022-06" db="EMBL/GenBank/DDBJ databases">
        <title>Genomic Encyclopedia of Type Strains, Phase III (KMG-III): the genomes of soil and plant-associated and newly described type strains.</title>
        <authorList>
            <person name="Whitman W."/>
        </authorList>
    </citation>
    <scope>NUCLEOTIDE SEQUENCE</scope>
    <source>
        <strain evidence="1">CPCC 202695</strain>
    </source>
</reference>